<dbReference type="Proteomes" id="UP000612893">
    <property type="component" value="Unassembled WGS sequence"/>
</dbReference>
<keyword evidence="3 6" id="KW-0133">Cell shape</keyword>
<evidence type="ECO:0000256" key="2">
    <source>
        <dbReference type="ARBA" id="ARBA00022679"/>
    </source>
</evidence>
<dbReference type="SUPFAM" id="SSF141523">
    <property type="entry name" value="L,D-transpeptidase catalytic domain-like"/>
    <property type="match status" value="1"/>
</dbReference>
<dbReference type="InterPro" id="IPR038063">
    <property type="entry name" value="Transpep_catalytic_dom"/>
</dbReference>
<accession>A0A934K9X0</accession>
<dbReference type="PROSITE" id="PS52029">
    <property type="entry name" value="LD_TPASE"/>
    <property type="match status" value="1"/>
</dbReference>
<comment type="pathway">
    <text evidence="1 6">Cell wall biogenesis; peptidoglycan biosynthesis.</text>
</comment>
<name>A0A934K9X0_9BACT</name>
<feature type="active site" description="Proton donor/acceptor" evidence="6">
    <location>
        <position position="392"/>
    </location>
</feature>
<proteinExistence type="predicted"/>
<dbReference type="Pfam" id="PF03734">
    <property type="entry name" value="YkuD"/>
    <property type="match status" value="1"/>
</dbReference>
<dbReference type="InterPro" id="IPR005490">
    <property type="entry name" value="LD_TPept_cat_dom"/>
</dbReference>
<keyword evidence="4 6" id="KW-0573">Peptidoglycan synthesis</keyword>
<evidence type="ECO:0000313" key="8">
    <source>
        <dbReference type="EMBL" id="MBJ7601514.1"/>
    </source>
</evidence>
<evidence type="ECO:0000256" key="1">
    <source>
        <dbReference type="ARBA" id="ARBA00004752"/>
    </source>
</evidence>
<dbReference type="Gene3D" id="2.40.440.10">
    <property type="entry name" value="L,D-transpeptidase catalytic domain-like"/>
    <property type="match status" value="1"/>
</dbReference>
<dbReference type="GO" id="GO:0009252">
    <property type="term" value="P:peptidoglycan biosynthetic process"/>
    <property type="evidence" value="ECO:0007669"/>
    <property type="project" value="UniProtKB-KW"/>
</dbReference>
<sequence length="466" mass="50287">MLKQLTMPALKQVSWLSPSSKRVKVAAGVVLALLLVAALGVGAWSYESANQAAVKYDHERGRLNAQLQDARQLGYTNDDLRPVTSRLDTLNRAAVPWFLPSRPGHYASALSVTLDLQQQLKIIEQQALNQARDGATQQLAAAGTGANQAVQAQAADVDVQALQQRIDNANKALGAAHSVREYRAVLTQAQSIATDTTNLVNQTQQENLQIQQAAQQLVASTGGNVQSIQQTGGKASAAGRNDASVAAYVNRSSPYPGYDVLQRAYSRLEKFAPLVGSGDPNQAAQGAAGVQRYADQVHNALVAGLPSKIVLVSFQEQHLWALQGGQVQMQTPVTTGIRGVTDYGTDFGPMKVVRKNHPWTMHSPWPHGSPLYYPDTVVQWATFFTNTGESIHDSYWEPDSLLGPGSQYNSSTRSHGCIHVPYGDAQWMYDFADTGMLVVVYPGDGSPVSNQLSLMTTDDQGTPHSQ</sequence>
<feature type="active site" description="Nucleophile" evidence="6">
    <location>
        <position position="417"/>
    </location>
</feature>
<reference evidence="8" key="1">
    <citation type="submission" date="2020-10" db="EMBL/GenBank/DDBJ databases">
        <title>Ca. Dormibacterota MAGs.</title>
        <authorList>
            <person name="Montgomery K."/>
        </authorList>
    </citation>
    <scope>NUCLEOTIDE SEQUENCE [LARGE SCALE GENOMIC DNA]</scope>
    <source>
        <strain evidence="8">SC8812_S17_10</strain>
    </source>
</reference>
<dbReference type="PANTHER" id="PTHR30582">
    <property type="entry name" value="L,D-TRANSPEPTIDASE"/>
    <property type="match status" value="1"/>
</dbReference>
<dbReference type="InterPro" id="IPR050979">
    <property type="entry name" value="LD-transpeptidase"/>
</dbReference>
<dbReference type="AlphaFoldDB" id="A0A934K9X0"/>
<dbReference type="GO" id="GO:0071555">
    <property type="term" value="P:cell wall organization"/>
    <property type="evidence" value="ECO:0007669"/>
    <property type="project" value="UniProtKB-UniRule"/>
</dbReference>
<keyword evidence="9" id="KW-1185">Reference proteome</keyword>
<dbReference type="CDD" id="cd16913">
    <property type="entry name" value="YkuD_like"/>
    <property type="match status" value="1"/>
</dbReference>
<gene>
    <name evidence="8" type="ORF">JF922_25990</name>
</gene>
<organism evidence="8 9">
    <name type="scientific">Candidatus Nephthysia bennettiae</name>
    <dbReference type="NCBI Taxonomy" id="3127016"/>
    <lineage>
        <taxon>Bacteria</taxon>
        <taxon>Bacillati</taxon>
        <taxon>Candidatus Dormiibacterota</taxon>
        <taxon>Candidatus Dormibacteria</taxon>
        <taxon>Candidatus Dormibacterales</taxon>
        <taxon>Candidatus Dormibacteraceae</taxon>
        <taxon>Candidatus Nephthysia</taxon>
    </lineage>
</organism>
<feature type="domain" description="L,D-TPase catalytic" evidence="7">
    <location>
        <begin position="308"/>
        <end position="441"/>
    </location>
</feature>
<evidence type="ECO:0000256" key="6">
    <source>
        <dbReference type="PROSITE-ProRule" id="PRU01373"/>
    </source>
</evidence>
<evidence type="ECO:0000256" key="4">
    <source>
        <dbReference type="ARBA" id="ARBA00022984"/>
    </source>
</evidence>
<keyword evidence="5 6" id="KW-0961">Cell wall biogenesis/degradation</keyword>
<evidence type="ECO:0000256" key="3">
    <source>
        <dbReference type="ARBA" id="ARBA00022960"/>
    </source>
</evidence>
<evidence type="ECO:0000259" key="7">
    <source>
        <dbReference type="PROSITE" id="PS52029"/>
    </source>
</evidence>
<dbReference type="GO" id="GO:0016740">
    <property type="term" value="F:transferase activity"/>
    <property type="evidence" value="ECO:0007669"/>
    <property type="project" value="UniProtKB-KW"/>
</dbReference>
<protein>
    <submittedName>
        <fullName evidence="8">L,D-transpeptidase</fullName>
    </submittedName>
</protein>
<keyword evidence="2" id="KW-0808">Transferase</keyword>
<dbReference type="EMBL" id="JAEKNR010000249">
    <property type="protein sequence ID" value="MBJ7601514.1"/>
    <property type="molecule type" value="Genomic_DNA"/>
</dbReference>
<evidence type="ECO:0000313" key="9">
    <source>
        <dbReference type="Proteomes" id="UP000612893"/>
    </source>
</evidence>
<dbReference type="GO" id="GO:0008360">
    <property type="term" value="P:regulation of cell shape"/>
    <property type="evidence" value="ECO:0007669"/>
    <property type="project" value="UniProtKB-UniRule"/>
</dbReference>
<dbReference type="PANTHER" id="PTHR30582:SF2">
    <property type="entry name" value="L,D-TRANSPEPTIDASE YCIB-RELATED"/>
    <property type="match status" value="1"/>
</dbReference>
<dbReference type="RefSeq" id="WP_338205767.1">
    <property type="nucleotide sequence ID" value="NZ_JAEKNR010000249.1"/>
</dbReference>
<evidence type="ECO:0000256" key="5">
    <source>
        <dbReference type="ARBA" id="ARBA00023316"/>
    </source>
</evidence>
<comment type="caution">
    <text evidence="8">The sequence shown here is derived from an EMBL/GenBank/DDBJ whole genome shotgun (WGS) entry which is preliminary data.</text>
</comment>